<name>A0ABX2T6K4_9PROT</name>
<evidence type="ECO:0000313" key="3">
    <source>
        <dbReference type="Proteomes" id="UP000584642"/>
    </source>
</evidence>
<evidence type="ECO:0000256" key="1">
    <source>
        <dbReference type="SAM" id="SignalP"/>
    </source>
</evidence>
<organism evidence="2 3">
    <name type="scientific">Azospirillum oleiclasticum</name>
    <dbReference type="NCBI Taxonomy" id="2735135"/>
    <lineage>
        <taxon>Bacteria</taxon>
        <taxon>Pseudomonadati</taxon>
        <taxon>Pseudomonadota</taxon>
        <taxon>Alphaproteobacteria</taxon>
        <taxon>Rhodospirillales</taxon>
        <taxon>Azospirillaceae</taxon>
        <taxon>Azospirillum</taxon>
    </lineage>
</organism>
<gene>
    <name evidence="2" type="ORF">HND93_02525</name>
</gene>
<dbReference type="InterPro" id="IPR046150">
    <property type="entry name" value="DUF6152"/>
</dbReference>
<keyword evidence="3" id="KW-1185">Reference proteome</keyword>
<evidence type="ECO:0008006" key="4">
    <source>
        <dbReference type="Google" id="ProtNLM"/>
    </source>
</evidence>
<protein>
    <recommendedName>
        <fullName evidence="4">DUF5666 domain-containing protein</fullName>
    </recommendedName>
</protein>
<feature type="chain" id="PRO_5047505412" description="DUF5666 domain-containing protein" evidence="1">
    <location>
        <begin position="23"/>
        <end position="117"/>
    </location>
</feature>
<keyword evidence="1" id="KW-0732">Signal</keyword>
<dbReference type="Proteomes" id="UP000584642">
    <property type="component" value="Unassembled WGS sequence"/>
</dbReference>
<accession>A0ABX2T6K4</accession>
<dbReference type="Pfam" id="PF19649">
    <property type="entry name" value="DUF6152"/>
    <property type="match status" value="1"/>
</dbReference>
<dbReference type="RefSeq" id="WP_180280304.1">
    <property type="nucleotide sequence ID" value="NZ_JABFDB010000001.1"/>
</dbReference>
<proteinExistence type="predicted"/>
<sequence>MLRRTTLATALALGLASGPALAHHGWGGYDSSKTVSLTGTVQSIAYSNPHAALKLEAGGKVWDIVLAPITRMSSRGLPDGAVKAGQTVTVEGYVSRSEPAELRAETITVDGKSVPLR</sequence>
<dbReference type="EMBL" id="JABFDB010000001">
    <property type="protein sequence ID" value="NYZ18574.1"/>
    <property type="molecule type" value="Genomic_DNA"/>
</dbReference>
<evidence type="ECO:0000313" key="2">
    <source>
        <dbReference type="EMBL" id="NYZ18574.1"/>
    </source>
</evidence>
<comment type="caution">
    <text evidence="2">The sequence shown here is derived from an EMBL/GenBank/DDBJ whole genome shotgun (WGS) entry which is preliminary data.</text>
</comment>
<feature type="signal peptide" evidence="1">
    <location>
        <begin position="1"/>
        <end position="22"/>
    </location>
</feature>
<reference evidence="2 3" key="1">
    <citation type="submission" date="2020-05" db="EMBL/GenBank/DDBJ databases">
        <title>Azospirillum oleiclasticum sp. nov, a nitrogen-fixing and heavy crude oil-emulsifying bacterium isolated from the crude oil of Yumen Oilfield.</title>
        <authorList>
            <person name="Wu D."/>
            <person name="Cai M."/>
            <person name="Zhang X."/>
        </authorList>
    </citation>
    <scope>NUCLEOTIDE SEQUENCE [LARGE SCALE GENOMIC DNA]</scope>
    <source>
        <strain evidence="2 3">ROY-1-1-2</strain>
    </source>
</reference>